<feature type="transmembrane region" description="Helical" evidence="1">
    <location>
        <begin position="6"/>
        <end position="25"/>
    </location>
</feature>
<accession>A0AAC8TCE6</accession>
<evidence type="ECO:0000256" key="1">
    <source>
        <dbReference type="SAM" id="Phobius"/>
    </source>
</evidence>
<dbReference type="Pfam" id="PF14108">
    <property type="entry name" value="ABA4-like"/>
    <property type="match status" value="1"/>
</dbReference>
<dbReference type="RefSeq" id="WP_047855548.1">
    <property type="nucleotide sequence ID" value="NZ_CP011509.1"/>
</dbReference>
<feature type="transmembrane region" description="Helical" evidence="1">
    <location>
        <begin position="37"/>
        <end position="56"/>
    </location>
</feature>
<keyword evidence="1" id="KW-0812">Transmembrane</keyword>
<dbReference type="Proteomes" id="UP000256345">
    <property type="component" value="Unassembled WGS sequence"/>
</dbReference>
<evidence type="ECO:0000313" key="4">
    <source>
        <dbReference type="Proteomes" id="UP000035579"/>
    </source>
</evidence>
<gene>
    <name evidence="2" type="ORF">AA314_02436</name>
    <name evidence="3" type="ORF">ATI61_11273</name>
</gene>
<dbReference type="KEGG" id="age:AA314_02436"/>
<reference evidence="2 4" key="1">
    <citation type="submission" date="2015-05" db="EMBL/GenBank/DDBJ databases">
        <title>Genome assembly of Archangium gephyra DSM 2261.</title>
        <authorList>
            <person name="Sharma G."/>
            <person name="Subramanian S."/>
        </authorList>
    </citation>
    <scope>NUCLEOTIDE SEQUENCE [LARGE SCALE GENOMIC DNA]</scope>
    <source>
        <strain evidence="2 4">DSM 2261</strain>
    </source>
</reference>
<keyword evidence="5" id="KW-1185">Reference proteome</keyword>
<proteinExistence type="predicted"/>
<dbReference type="InterPro" id="IPR025461">
    <property type="entry name" value="ABA4-like"/>
</dbReference>
<dbReference type="EMBL" id="CP011509">
    <property type="protein sequence ID" value="AKJ00810.1"/>
    <property type="molecule type" value="Genomic_DNA"/>
</dbReference>
<protein>
    <submittedName>
        <fullName evidence="3">Uncharacterized protein DUF4281</fullName>
    </submittedName>
</protein>
<keyword evidence="1" id="KW-0472">Membrane</keyword>
<evidence type="ECO:0000313" key="2">
    <source>
        <dbReference type="EMBL" id="AKJ00810.1"/>
    </source>
</evidence>
<feature type="transmembrane region" description="Helical" evidence="1">
    <location>
        <begin position="76"/>
        <end position="97"/>
    </location>
</feature>
<evidence type="ECO:0000313" key="5">
    <source>
        <dbReference type="Proteomes" id="UP000256345"/>
    </source>
</evidence>
<sequence>MDGELILKVLNVPVLLGWASMLLAPRARFTRWVLESDVIPLVIGVVYLSLVAPHLPGLLGQFDTLEHIGAALQRPGMLLAGWIHYLAFDFLVGRVVLADAQRRGVPHLLVAPCLVLTFLLGPTGYLAYAAVRLVTRRFLPAIASLPQPAAPLATEGVR</sequence>
<reference evidence="3 5" key="2">
    <citation type="submission" date="2018-08" db="EMBL/GenBank/DDBJ databases">
        <title>Genomic Encyclopedia of Archaeal and Bacterial Type Strains, Phase II (KMG-II): from individual species to whole genera.</title>
        <authorList>
            <person name="Goeker M."/>
        </authorList>
    </citation>
    <scope>NUCLEOTIDE SEQUENCE [LARGE SCALE GENOMIC DNA]</scope>
    <source>
        <strain evidence="3 5">DSM 2261</strain>
    </source>
</reference>
<keyword evidence="1" id="KW-1133">Transmembrane helix</keyword>
<evidence type="ECO:0000313" key="3">
    <source>
        <dbReference type="EMBL" id="REG25978.1"/>
    </source>
</evidence>
<organism evidence="2 4">
    <name type="scientific">Archangium gephyra</name>
    <dbReference type="NCBI Taxonomy" id="48"/>
    <lineage>
        <taxon>Bacteria</taxon>
        <taxon>Pseudomonadati</taxon>
        <taxon>Myxococcota</taxon>
        <taxon>Myxococcia</taxon>
        <taxon>Myxococcales</taxon>
        <taxon>Cystobacterineae</taxon>
        <taxon>Archangiaceae</taxon>
        <taxon>Archangium</taxon>
    </lineage>
</organism>
<dbReference type="EMBL" id="QUMU01000012">
    <property type="protein sequence ID" value="REG25978.1"/>
    <property type="molecule type" value="Genomic_DNA"/>
</dbReference>
<feature type="transmembrane region" description="Helical" evidence="1">
    <location>
        <begin position="109"/>
        <end position="131"/>
    </location>
</feature>
<dbReference type="AlphaFoldDB" id="A0AAC8TCE6"/>
<name>A0AAC8TCE6_9BACT</name>
<dbReference type="Proteomes" id="UP000035579">
    <property type="component" value="Chromosome"/>
</dbReference>